<evidence type="ECO:0000259" key="6">
    <source>
        <dbReference type="Pfam" id="PF03828"/>
    </source>
</evidence>
<dbReference type="PANTHER" id="PTHR23092:SF15">
    <property type="entry name" value="INACTIVE NON-CANONICAL POLY(A) RNA POLYMERASE PROTEIN TRF4-2-RELATED"/>
    <property type="match status" value="1"/>
</dbReference>
<organism evidence="8 9">
    <name type="scientific">Pseudopithomyces chartarum</name>
    <dbReference type="NCBI Taxonomy" id="1892770"/>
    <lineage>
        <taxon>Eukaryota</taxon>
        <taxon>Fungi</taxon>
        <taxon>Dikarya</taxon>
        <taxon>Ascomycota</taxon>
        <taxon>Pezizomycotina</taxon>
        <taxon>Dothideomycetes</taxon>
        <taxon>Pleosporomycetidae</taxon>
        <taxon>Pleosporales</taxon>
        <taxon>Massarineae</taxon>
        <taxon>Didymosphaeriaceae</taxon>
        <taxon>Pseudopithomyces</taxon>
    </lineage>
</organism>
<dbReference type="CDD" id="cd05402">
    <property type="entry name" value="NT_PAP_TUTase"/>
    <property type="match status" value="1"/>
</dbReference>
<dbReference type="InterPro" id="IPR002058">
    <property type="entry name" value="PAP_assoc"/>
</dbReference>
<evidence type="ECO:0000256" key="4">
    <source>
        <dbReference type="ARBA" id="ARBA00022842"/>
    </source>
</evidence>
<feature type="domain" description="Poly(A) RNA polymerase mitochondrial-like central palm" evidence="7">
    <location>
        <begin position="358"/>
        <end position="499"/>
    </location>
</feature>
<dbReference type="GO" id="GO:0010605">
    <property type="term" value="P:negative regulation of macromolecule metabolic process"/>
    <property type="evidence" value="ECO:0007669"/>
    <property type="project" value="UniProtKB-ARBA"/>
</dbReference>
<dbReference type="AlphaFoldDB" id="A0AAN6LW38"/>
<keyword evidence="4" id="KW-0460">Magnesium</keyword>
<comment type="caution">
    <text evidence="8">The sequence shown here is derived from an EMBL/GenBank/DDBJ whole genome shotgun (WGS) entry which is preliminary data.</text>
</comment>
<evidence type="ECO:0000313" key="8">
    <source>
        <dbReference type="EMBL" id="KAK3203356.1"/>
    </source>
</evidence>
<dbReference type="Gene3D" id="3.30.460.10">
    <property type="entry name" value="Beta Polymerase, domain 2"/>
    <property type="match status" value="1"/>
</dbReference>
<dbReference type="GO" id="GO:0043634">
    <property type="term" value="P:polyadenylation-dependent ncRNA catabolic process"/>
    <property type="evidence" value="ECO:0007669"/>
    <property type="project" value="TreeGrafter"/>
</dbReference>
<accession>A0AAN6LW38</accession>
<dbReference type="SUPFAM" id="SSF81631">
    <property type="entry name" value="PAP/OAS1 substrate-binding domain"/>
    <property type="match status" value="1"/>
</dbReference>
<sequence>MVDTRRSRPPPQQKRRGATGRDLANRMSSGRTRGQGDTYRPGIQQSGSAPSRSEFTFTSSTPGPQFPAAQPVERTSRRNNGRNGASGTTIPRAPIRGGNAAPSNFRGGRRNTRGGFRSQAAHERALLRTRDDGTELFMGISQETSKFRDLADLSDDEETDMDVGTDDTDGDDDAPNKTKITRTQSTNRADGDSVPKWSNPDPYTVLPPPEETTGKRIDFVKLIRKAKNSVAEQSDATNAVAANHDFISFGDDDNEDASEPLVIPTEPASFRSQHLQGSLNEVAATGSLASATNPMKRSAEIAGLPARPPVGNGSRKRKQTSDYAGKKREWVLRDERDPAPWAYRNDYERLRDQPEKLLHNEVLDFYDFVAPTEHDNEVRIDLIQRVQSVVGGQFQAHRGSIRCFGSFPVGLYLPTADMDLVFVTDAHHRGGPPVLNATKNQMYNLARQLKARGLALDTLVIPKARVPIIKFTDLRTGLPVDISFENMSGLVAQSTLSQWRTEFGDHFTYLVALSKQLLTMYGLNDNGTGGLGGLSVCCLVASFLQHHQTPENLGETLIQFLDYYGNKFDYSHDRIILDPPSVKRKGTTGIDGRPERPDRLAIQDPNDPQNNISGGSYKAEQVLQLFSWAHKVLVERMRTVHMDSVHELSILESILGGDYSTYQEQRSRMRNIRIHYKYSAGAY</sequence>
<gene>
    <name evidence="8" type="ORF">GRF29_112g995567</name>
</gene>
<evidence type="ECO:0000313" key="9">
    <source>
        <dbReference type="Proteomes" id="UP001280581"/>
    </source>
</evidence>
<evidence type="ECO:0000256" key="1">
    <source>
        <dbReference type="ARBA" id="ARBA00008593"/>
    </source>
</evidence>
<dbReference type="Gene3D" id="1.10.1410.10">
    <property type="match status" value="1"/>
</dbReference>
<dbReference type="Pfam" id="PF03828">
    <property type="entry name" value="PAP_assoc"/>
    <property type="match status" value="1"/>
</dbReference>
<dbReference type="EMBL" id="WVTA01000011">
    <property type="protein sequence ID" value="KAK3203356.1"/>
    <property type="molecule type" value="Genomic_DNA"/>
</dbReference>
<dbReference type="Pfam" id="PF22600">
    <property type="entry name" value="MTPAP-like_central"/>
    <property type="match status" value="1"/>
</dbReference>
<evidence type="ECO:0000256" key="2">
    <source>
        <dbReference type="ARBA" id="ARBA00012388"/>
    </source>
</evidence>
<keyword evidence="3" id="KW-0479">Metal-binding</keyword>
<dbReference type="GO" id="GO:0003729">
    <property type="term" value="F:mRNA binding"/>
    <property type="evidence" value="ECO:0007669"/>
    <property type="project" value="TreeGrafter"/>
</dbReference>
<dbReference type="InterPro" id="IPR043519">
    <property type="entry name" value="NT_sf"/>
</dbReference>
<dbReference type="EC" id="2.7.7.19" evidence="2"/>
<dbReference type="GO" id="GO:1990817">
    <property type="term" value="F:poly(A) RNA polymerase activity"/>
    <property type="evidence" value="ECO:0007669"/>
    <property type="project" value="UniProtKB-EC"/>
</dbReference>
<dbReference type="SUPFAM" id="SSF81301">
    <property type="entry name" value="Nucleotidyltransferase"/>
    <property type="match status" value="1"/>
</dbReference>
<dbReference type="Proteomes" id="UP001280581">
    <property type="component" value="Unassembled WGS sequence"/>
</dbReference>
<dbReference type="GO" id="GO:0005730">
    <property type="term" value="C:nucleolus"/>
    <property type="evidence" value="ECO:0007669"/>
    <property type="project" value="TreeGrafter"/>
</dbReference>
<evidence type="ECO:0000256" key="5">
    <source>
        <dbReference type="SAM" id="MobiDB-lite"/>
    </source>
</evidence>
<feature type="compositionally biased region" description="Acidic residues" evidence="5">
    <location>
        <begin position="152"/>
        <end position="173"/>
    </location>
</feature>
<feature type="compositionally biased region" description="Polar residues" evidence="5">
    <location>
        <begin position="43"/>
        <end position="63"/>
    </location>
</feature>
<dbReference type="GO" id="GO:0046872">
    <property type="term" value="F:metal ion binding"/>
    <property type="evidence" value="ECO:0007669"/>
    <property type="project" value="UniProtKB-KW"/>
</dbReference>
<protein>
    <recommendedName>
        <fullName evidence="2">polynucleotide adenylyltransferase</fullName>
        <ecNumber evidence="2">2.7.7.19</ecNumber>
    </recommendedName>
</protein>
<feature type="region of interest" description="Disordered" evidence="5">
    <location>
        <begin position="299"/>
        <end position="325"/>
    </location>
</feature>
<proteinExistence type="inferred from homology"/>
<feature type="region of interest" description="Disordered" evidence="5">
    <location>
        <begin position="1"/>
        <end position="128"/>
    </location>
</feature>
<dbReference type="GO" id="GO:0031499">
    <property type="term" value="C:TRAMP complex"/>
    <property type="evidence" value="ECO:0007669"/>
    <property type="project" value="TreeGrafter"/>
</dbReference>
<feature type="region of interest" description="Disordered" evidence="5">
    <location>
        <begin position="148"/>
        <end position="212"/>
    </location>
</feature>
<dbReference type="PANTHER" id="PTHR23092">
    <property type="entry name" value="POLY(A) RNA POLYMERASE"/>
    <property type="match status" value="1"/>
</dbReference>
<reference evidence="8 9" key="1">
    <citation type="submission" date="2021-02" db="EMBL/GenBank/DDBJ databases">
        <title>Genome assembly of Pseudopithomyces chartarum.</title>
        <authorList>
            <person name="Jauregui R."/>
            <person name="Singh J."/>
            <person name="Voisey C."/>
        </authorList>
    </citation>
    <scope>NUCLEOTIDE SEQUENCE [LARGE SCALE GENOMIC DNA]</scope>
    <source>
        <strain evidence="8 9">AGR01</strain>
    </source>
</reference>
<dbReference type="InterPro" id="IPR045862">
    <property type="entry name" value="Trf4-like"/>
</dbReference>
<dbReference type="GO" id="GO:0031123">
    <property type="term" value="P:RNA 3'-end processing"/>
    <property type="evidence" value="ECO:0007669"/>
    <property type="project" value="TreeGrafter"/>
</dbReference>
<evidence type="ECO:0000256" key="3">
    <source>
        <dbReference type="ARBA" id="ARBA00022723"/>
    </source>
</evidence>
<name>A0AAN6LW38_9PLEO</name>
<feature type="domain" description="PAP-associated" evidence="6">
    <location>
        <begin position="552"/>
        <end position="610"/>
    </location>
</feature>
<keyword evidence="9" id="KW-1185">Reference proteome</keyword>
<comment type="similarity">
    <text evidence="1">Belongs to the DNA polymerase type-B-like family.</text>
</comment>
<dbReference type="InterPro" id="IPR054708">
    <property type="entry name" value="MTPAP-like_central"/>
</dbReference>
<evidence type="ECO:0000259" key="7">
    <source>
        <dbReference type="Pfam" id="PF22600"/>
    </source>
</evidence>